<dbReference type="Pfam" id="PF00005">
    <property type="entry name" value="ABC_tran"/>
    <property type="match status" value="1"/>
</dbReference>
<evidence type="ECO:0000259" key="9">
    <source>
        <dbReference type="PROSITE" id="PS50929"/>
    </source>
</evidence>
<dbReference type="SMART" id="SM00382">
    <property type="entry name" value="AAA"/>
    <property type="match status" value="1"/>
</dbReference>
<evidence type="ECO:0000256" key="5">
    <source>
        <dbReference type="ARBA" id="ARBA00022989"/>
    </source>
</evidence>
<dbReference type="InterPro" id="IPR011527">
    <property type="entry name" value="ABC1_TM_dom"/>
</dbReference>
<keyword evidence="4" id="KW-0067">ATP-binding</keyword>
<feature type="domain" description="ABC transporter" evidence="8">
    <location>
        <begin position="335"/>
        <end position="542"/>
    </location>
</feature>
<dbReference type="Gene3D" id="3.40.50.300">
    <property type="entry name" value="P-loop containing nucleotide triphosphate hydrolases"/>
    <property type="match status" value="1"/>
</dbReference>
<dbReference type="PANTHER" id="PTHR43394:SF4">
    <property type="entry name" value="TOXIN SECRETION ABC TRANSPORTER ATP-BINDING PROTEIN"/>
    <property type="match status" value="1"/>
</dbReference>
<evidence type="ECO:0000256" key="1">
    <source>
        <dbReference type="ARBA" id="ARBA00004651"/>
    </source>
</evidence>
<evidence type="ECO:0000313" key="10">
    <source>
        <dbReference type="EMBL" id="SHE54557.1"/>
    </source>
</evidence>
<keyword evidence="11" id="KW-1185">Reference proteome</keyword>
<sequence>MAQTMSPVARLWNLVREEKSEISAIYFFAICNGLIQLTLPVGIQTFIGFVVSGTLSASITVLITVLVLAVLLAGIIRVNQMKVIEKIQQRIFVHYAYAFADRIPRLDLKKVDGTYLPELVNRFFDTMSLQKSFSKLLLDLPLASISILFGLILLSFYHPFFILFGILILFLLWIILRYTGPGGLQSSLAESSFKYGLVGWLEEMARLVKSFKFSSGDLHIRKADAKTSNYLEARTRHFSVLEFQYKVLVAFKVIITAAMLIVGTLLLLDQQINIGQFVAAEIIIITIIASTEKIISNLDSVYDIMTAVEKIAKLTDKPIENGGTYSLEESEMIAITAKNLSFGYDDNPIFKDLNFDIQPGEKVCIKGRDGSGKSTLLKLLSGVYKDFKGQLLVNNVPIANYELLPLRKKMGILFQHENIFHGSLWENLTMDTPGITRGFINELCQKTGLQSFLSGLPHGYDTQLDPAGKQLPRSVVQKIMLVRALAHRPSLLILEEPFHGIEESFRHSIEKLILGIENTTVIVATADEQFANKCNLVIHLKDTSQ</sequence>
<reference evidence="10 11" key="1">
    <citation type="submission" date="2016-11" db="EMBL/GenBank/DDBJ databases">
        <authorList>
            <person name="Jaros S."/>
            <person name="Januszkiewicz K."/>
            <person name="Wedrychowicz H."/>
        </authorList>
    </citation>
    <scope>NUCLEOTIDE SEQUENCE [LARGE SCALE GENOMIC DNA]</scope>
    <source>
        <strain evidence="10 11">DSM 18119</strain>
    </source>
</reference>
<dbReference type="PROSITE" id="PS50893">
    <property type="entry name" value="ABC_TRANSPORTER_2"/>
    <property type="match status" value="1"/>
</dbReference>
<evidence type="ECO:0000256" key="3">
    <source>
        <dbReference type="ARBA" id="ARBA00022741"/>
    </source>
</evidence>
<dbReference type="OrthoDB" id="311344at2"/>
<dbReference type="InterPro" id="IPR039421">
    <property type="entry name" value="Type_1_exporter"/>
</dbReference>
<dbReference type="GO" id="GO:0015421">
    <property type="term" value="F:ABC-type oligopeptide transporter activity"/>
    <property type="evidence" value="ECO:0007669"/>
    <property type="project" value="TreeGrafter"/>
</dbReference>
<dbReference type="GO" id="GO:0005886">
    <property type="term" value="C:plasma membrane"/>
    <property type="evidence" value="ECO:0007669"/>
    <property type="project" value="UniProtKB-SubCell"/>
</dbReference>
<feature type="transmembrane region" description="Helical" evidence="7">
    <location>
        <begin position="136"/>
        <end position="154"/>
    </location>
</feature>
<dbReference type="GO" id="GO:0016887">
    <property type="term" value="F:ATP hydrolysis activity"/>
    <property type="evidence" value="ECO:0007669"/>
    <property type="project" value="InterPro"/>
</dbReference>
<comment type="subcellular location">
    <subcellularLocation>
        <location evidence="1">Cell membrane</location>
        <topology evidence="1">Multi-pass membrane protein</topology>
    </subcellularLocation>
</comment>
<organism evidence="10 11">
    <name type="scientific">Flavisolibacter ginsengisoli DSM 18119</name>
    <dbReference type="NCBI Taxonomy" id="1121884"/>
    <lineage>
        <taxon>Bacteria</taxon>
        <taxon>Pseudomonadati</taxon>
        <taxon>Bacteroidota</taxon>
        <taxon>Chitinophagia</taxon>
        <taxon>Chitinophagales</taxon>
        <taxon>Chitinophagaceae</taxon>
        <taxon>Flavisolibacter</taxon>
    </lineage>
</organism>
<evidence type="ECO:0000256" key="4">
    <source>
        <dbReference type="ARBA" id="ARBA00022840"/>
    </source>
</evidence>
<dbReference type="GO" id="GO:0005524">
    <property type="term" value="F:ATP binding"/>
    <property type="evidence" value="ECO:0007669"/>
    <property type="project" value="UniProtKB-KW"/>
</dbReference>
<dbReference type="InterPro" id="IPR027417">
    <property type="entry name" value="P-loop_NTPase"/>
</dbReference>
<dbReference type="STRING" id="1121884.SAMN02745131_00606"/>
<dbReference type="AlphaFoldDB" id="A0A1M4UD79"/>
<feature type="transmembrane region" description="Helical" evidence="7">
    <location>
        <begin position="55"/>
        <end position="76"/>
    </location>
</feature>
<protein>
    <submittedName>
        <fullName evidence="10">ABC-type bacteriocin/lantibiotic exporter, contains an N-terminal double-glycine peptidase domain</fullName>
    </submittedName>
</protein>
<gene>
    <name evidence="10" type="ORF">SAMN02745131_00606</name>
</gene>
<feature type="transmembrane region" description="Helical" evidence="7">
    <location>
        <begin position="24"/>
        <end position="49"/>
    </location>
</feature>
<dbReference type="PROSITE" id="PS50929">
    <property type="entry name" value="ABC_TM1F"/>
    <property type="match status" value="1"/>
</dbReference>
<name>A0A1M4UD79_9BACT</name>
<dbReference type="EMBL" id="FQUU01000002">
    <property type="protein sequence ID" value="SHE54557.1"/>
    <property type="molecule type" value="Genomic_DNA"/>
</dbReference>
<dbReference type="PANTHER" id="PTHR43394">
    <property type="entry name" value="ATP-DEPENDENT PERMEASE MDL1, MITOCHONDRIAL"/>
    <property type="match status" value="1"/>
</dbReference>
<dbReference type="Gene3D" id="1.20.1560.10">
    <property type="entry name" value="ABC transporter type 1, transmembrane domain"/>
    <property type="match status" value="1"/>
</dbReference>
<dbReference type="InterPro" id="IPR036640">
    <property type="entry name" value="ABC1_TM_sf"/>
</dbReference>
<dbReference type="Pfam" id="PF00664">
    <property type="entry name" value="ABC_membrane"/>
    <property type="match status" value="1"/>
</dbReference>
<accession>A0A1M4UD79</accession>
<keyword evidence="3" id="KW-0547">Nucleotide-binding</keyword>
<dbReference type="RefSeq" id="WP_072833760.1">
    <property type="nucleotide sequence ID" value="NZ_FQUU01000002.1"/>
</dbReference>
<dbReference type="Proteomes" id="UP000184048">
    <property type="component" value="Unassembled WGS sequence"/>
</dbReference>
<proteinExistence type="predicted"/>
<dbReference type="InterPro" id="IPR003593">
    <property type="entry name" value="AAA+_ATPase"/>
</dbReference>
<evidence type="ECO:0000256" key="2">
    <source>
        <dbReference type="ARBA" id="ARBA00022692"/>
    </source>
</evidence>
<dbReference type="InterPro" id="IPR003439">
    <property type="entry name" value="ABC_transporter-like_ATP-bd"/>
</dbReference>
<evidence type="ECO:0000256" key="6">
    <source>
        <dbReference type="ARBA" id="ARBA00023136"/>
    </source>
</evidence>
<feature type="transmembrane region" description="Helical" evidence="7">
    <location>
        <begin position="160"/>
        <end position="178"/>
    </location>
</feature>
<dbReference type="SUPFAM" id="SSF90123">
    <property type="entry name" value="ABC transporter transmembrane region"/>
    <property type="match status" value="1"/>
</dbReference>
<keyword evidence="6 7" id="KW-0472">Membrane</keyword>
<evidence type="ECO:0000313" key="11">
    <source>
        <dbReference type="Proteomes" id="UP000184048"/>
    </source>
</evidence>
<keyword evidence="2 7" id="KW-0812">Transmembrane</keyword>
<feature type="transmembrane region" description="Helical" evidence="7">
    <location>
        <begin position="247"/>
        <end position="268"/>
    </location>
</feature>
<keyword evidence="5 7" id="KW-1133">Transmembrane helix</keyword>
<evidence type="ECO:0000259" key="8">
    <source>
        <dbReference type="PROSITE" id="PS50893"/>
    </source>
</evidence>
<evidence type="ECO:0000256" key="7">
    <source>
        <dbReference type="SAM" id="Phobius"/>
    </source>
</evidence>
<feature type="domain" description="ABC transmembrane type-1" evidence="9">
    <location>
        <begin position="27"/>
        <end position="303"/>
    </location>
</feature>
<dbReference type="SUPFAM" id="SSF52540">
    <property type="entry name" value="P-loop containing nucleoside triphosphate hydrolases"/>
    <property type="match status" value="1"/>
</dbReference>